<accession>A0A328EP35</accession>
<evidence type="ECO:0000313" key="3">
    <source>
        <dbReference type="EMBL" id="RAL69273.1"/>
    </source>
</evidence>
<organism evidence="3 6">
    <name type="scientific">Dehalococcoides mccartyi</name>
    <dbReference type="NCBI Taxonomy" id="61435"/>
    <lineage>
        <taxon>Bacteria</taxon>
        <taxon>Bacillati</taxon>
        <taxon>Chloroflexota</taxon>
        <taxon>Dehalococcoidia</taxon>
        <taxon>Dehalococcoidales</taxon>
        <taxon>Dehalococcoidaceae</taxon>
        <taxon>Dehalococcoides</taxon>
    </lineage>
</organism>
<feature type="chain" id="PRO_5036061081" evidence="2">
    <location>
        <begin position="29"/>
        <end position="190"/>
    </location>
</feature>
<dbReference type="AlphaFoldDB" id="A0A328EP35"/>
<comment type="caution">
    <text evidence="3">The sequence shown here is derived from an EMBL/GenBank/DDBJ whole genome shotgun (WGS) entry which is preliminary data.</text>
</comment>
<evidence type="ECO:0000313" key="4">
    <source>
        <dbReference type="EMBL" id="RAL70456.1"/>
    </source>
</evidence>
<keyword evidence="2" id="KW-0732">Signal</keyword>
<gene>
    <name evidence="4" type="ORF">C1G86_1008</name>
    <name evidence="3" type="ORF">C1G87_0980</name>
</gene>
<dbReference type="EMBL" id="QGLC01000010">
    <property type="protein sequence ID" value="RAL69273.1"/>
    <property type="molecule type" value="Genomic_DNA"/>
</dbReference>
<reference evidence="5 6" key="1">
    <citation type="submission" date="2018-05" db="EMBL/GenBank/DDBJ databases">
        <title>Draft genome sequences of Dehalococcoides mccartyi strains RC and KS.</title>
        <authorList>
            <person name="Higgins S.A."/>
            <person name="Padilla-Crespo E."/>
            <person name="Loeffler F.E."/>
        </authorList>
    </citation>
    <scope>NUCLEOTIDE SEQUENCE [LARGE SCALE GENOMIC DNA]</scope>
    <source>
        <strain evidence="4 5">KS</strain>
        <strain evidence="3 6">RC</strain>
    </source>
</reference>
<dbReference type="Proteomes" id="UP000249146">
    <property type="component" value="Unassembled WGS sequence"/>
</dbReference>
<evidence type="ECO:0000256" key="1">
    <source>
        <dbReference type="SAM" id="MobiDB-lite"/>
    </source>
</evidence>
<dbReference type="Proteomes" id="UP000248786">
    <property type="component" value="Unassembled WGS sequence"/>
</dbReference>
<sequence length="190" mass="18685">MKKGLKVFTIVGVVAALSALFLFSTVSAAGQTRSFAGECDGTVLTLLNMTQAEIQAERQSGKTLAEIAAEQGVTAEALVNALMEQHRAAVQAMVTAGQITGEQGTYRLQIMEQNVIRMVNQISGTGNESGAGNGVCDGTGIGSGAGLGNGACDGTGPISGAGDGTGIGAGNSSGSGVCDGSGAGQRGSGR</sequence>
<evidence type="ECO:0000313" key="5">
    <source>
        <dbReference type="Proteomes" id="UP000248786"/>
    </source>
</evidence>
<name>A0A328EP35_9CHLR</name>
<protein>
    <submittedName>
        <fullName evidence="3">Uncharacterized protein</fullName>
    </submittedName>
</protein>
<feature type="signal peptide" evidence="2">
    <location>
        <begin position="1"/>
        <end position="28"/>
    </location>
</feature>
<dbReference type="RefSeq" id="WP_015407101.1">
    <property type="nucleotide sequence ID" value="NZ_JSWM01000007.1"/>
</dbReference>
<evidence type="ECO:0000256" key="2">
    <source>
        <dbReference type="SAM" id="SignalP"/>
    </source>
</evidence>
<feature type="region of interest" description="Disordered" evidence="1">
    <location>
        <begin position="159"/>
        <end position="190"/>
    </location>
</feature>
<evidence type="ECO:0000313" key="6">
    <source>
        <dbReference type="Proteomes" id="UP000249146"/>
    </source>
</evidence>
<dbReference type="EMBL" id="QGLD01000010">
    <property type="protein sequence ID" value="RAL70456.1"/>
    <property type="molecule type" value="Genomic_DNA"/>
</dbReference>
<proteinExistence type="predicted"/>